<dbReference type="Proteomes" id="UP001143588">
    <property type="component" value="Segment"/>
</dbReference>
<dbReference type="GeneID" id="80540196"/>
<keyword evidence="8" id="KW-0472">Membrane</keyword>
<evidence type="ECO:0000313" key="12">
    <source>
        <dbReference type="EMBL" id="BBM13183.1"/>
    </source>
</evidence>
<evidence type="ECO:0000256" key="9">
    <source>
        <dbReference type="ARBA" id="ARBA00023139"/>
    </source>
</evidence>
<organism evidence="12 13">
    <name type="scientific">pteropodid alphaherpesvirus 2</name>
    <dbReference type="NCBI Taxonomy" id="3118716"/>
    <lineage>
        <taxon>Viruses</taxon>
        <taxon>Duplodnaviria</taxon>
        <taxon>Heunggongvirae</taxon>
        <taxon>Peploviricota</taxon>
        <taxon>Herviviricetes</taxon>
        <taxon>Herpesvirales</taxon>
        <taxon>Orthoherpesviridae</taxon>
        <taxon>Alphaherpesvirinae</taxon>
        <taxon>Simplexvirus</taxon>
        <taxon>Simplexvirus pteropodidalpha2</taxon>
    </lineage>
</organism>
<evidence type="ECO:0000256" key="3">
    <source>
        <dbReference type="ARBA" id="ARBA00022580"/>
    </source>
</evidence>
<evidence type="ECO:0000256" key="10">
    <source>
        <dbReference type="ARBA" id="ARBA00023288"/>
    </source>
</evidence>
<keyword evidence="2" id="KW-0597">Phosphoprotein</keyword>
<keyword evidence="1" id="KW-1032">Host cell membrane</keyword>
<evidence type="ECO:0000256" key="4">
    <source>
        <dbReference type="ARBA" id="ARBA00022707"/>
    </source>
</evidence>
<evidence type="ECO:0000256" key="5">
    <source>
        <dbReference type="ARBA" id="ARBA00022812"/>
    </source>
</evidence>
<protein>
    <submittedName>
        <fullName evidence="12">Myristylated tegument protein</fullName>
    </submittedName>
</protein>
<evidence type="ECO:0000256" key="11">
    <source>
        <dbReference type="SAM" id="MobiDB-lite"/>
    </source>
</evidence>
<dbReference type="KEGG" id="vg:80540196"/>
<accession>A0A510J9R8</accession>
<evidence type="ECO:0000256" key="6">
    <source>
        <dbReference type="ARBA" id="ARBA00022844"/>
    </source>
</evidence>
<keyword evidence="4" id="KW-0519">Myristate</keyword>
<dbReference type="Pfam" id="PF11094">
    <property type="entry name" value="UL11"/>
    <property type="match status" value="1"/>
</dbReference>
<keyword evidence="9" id="KW-0564">Palmitate</keyword>
<evidence type="ECO:0000256" key="7">
    <source>
        <dbReference type="ARBA" id="ARBA00022870"/>
    </source>
</evidence>
<dbReference type="InterPro" id="IPR024351">
    <property type="entry name" value="Tegument_UL11_Herpesvir"/>
</dbReference>
<reference evidence="12 13" key="1">
    <citation type="journal article" date="2020" name="J. Virol.">
        <title>Characterization of a Novel Alphaherpesvirus Isolated from the Fruit Bat Pteropus lylei in Vietnam.</title>
        <authorList>
            <person name="Inagaki T."/>
            <person name="Yamada S."/>
            <person name="Fujii H."/>
            <person name="Yoshikawa T."/>
            <person name="Shibamura M."/>
            <person name="Harada S."/>
            <person name="Fukushi S."/>
            <person name="Le M.Q."/>
            <person name="Nguyen C.T."/>
            <person name="Nguyen T.T.T."/>
            <person name="Nguyen T.T."/>
            <person name="Nguyen T.T."/>
            <person name="Quach V.T."/>
            <person name="Thong V.D."/>
            <person name="Mori K."/>
            <person name="Sasaki M."/>
            <person name="Setiyono A."/>
            <person name="Handharyani E."/>
            <person name="Takeyama H."/>
            <person name="Hasebe F."/>
            <person name="Saijo M."/>
        </authorList>
    </citation>
    <scope>NUCLEOTIDE SEQUENCE [LARGE SCALE GENOMIC DNA]</scope>
</reference>
<proteinExistence type="predicted"/>
<dbReference type="GO" id="GO:0044423">
    <property type="term" value="C:virion component"/>
    <property type="evidence" value="ECO:0007669"/>
    <property type="project" value="UniProtKB-KW"/>
</dbReference>
<evidence type="ECO:0000256" key="1">
    <source>
        <dbReference type="ARBA" id="ARBA00022511"/>
    </source>
</evidence>
<evidence type="ECO:0000256" key="8">
    <source>
        <dbReference type="ARBA" id="ARBA00023136"/>
    </source>
</evidence>
<keyword evidence="7" id="KW-1043">Host membrane</keyword>
<evidence type="ECO:0000256" key="2">
    <source>
        <dbReference type="ARBA" id="ARBA00022553"/>
    </source>
</evidence>
<keyword evidence="6" id="KW-0946">Virion</keyword>
<keyword evidence="5" id="KW-1040">Host Golgi apparatus</keyword>
<name>A0A510J9R8_9ALPH</name>
<evidence type="ECO:0000313" key="13">
    <source>
        <dbReference type="Proteomes" id="UP001143588"/>
    </source>
</evidence>
<dbReference type="RefSeq" id="YP_010801492.1">
    <property type="nucleotide sequence ID" value="NC_076965.1"/>
</dbReference>
<sequence>MGLAYSQVRACCRRNVIVTDNGESVALTAQEFDSVDIEPEWGGNFYIAPNLRVVTYPPRHWSHSGSSRSSSLRRTSSESSLSDYE</sequence>
<feature type="region of interest" description="Disordered" evidence="11">
    <location>
        <begin position="59"/>
        <end position="85"/>
    </location>
</feature>
<keyword evidence="3" id="KW-0920">Virion tegument</keyword>
<keyword evidence="10" id="KW-0449">Lipoprotein</keyword>
<feature type="compositionally biased region" description="Low complexity" evidence="11">
    <location>
        <begin position="63"/>
        <end position="85"/>
    </location>
</feature>
<gene>
    <name evidence="12" type="primary">UL11</name>
</gene>
<dbReference type="EMBL" id="LC492974">
    <property type="protein sequence ID" value="BBM13183.1"/>
    <property type="molecule type" value="Genomic_DNA"/>
</dbReference>
<keyword evidence="13" id="KW-1185">Reference proteome</keyword>